<dbReference type="InterPro" id="IPR011989">
    <property type="entry name" value="ARM-like"/>
</dbReference>
<organism evidence="4 5">
    <name type="scientific">Ailuropoda melanoleuca</name>
    <name type="common">Giant panda</name>
    <dbReference type="NCBI Taxonomy" id="9646"/>
    <lineage>
        <taxon>Eukaryota</taxon>
        <taxon>Metazoa</taxon>
        <taxon>Chordata</taxon>
        <taxon>Craniata</taxon>
        <taxon>Vertebrata</taxon>
        <taxon>Euteleostomi</taxon>
        <taxon>Mammalia</taxon>
        <taxon>Eutheria</taxon>
        <taxon>Laurasiatheria</taxon>
        <taxon>Carnivora</taxon>
        <taxon>Caniformia</taxon>
        <taxon>Ursidae</taxon>
        <taxon>Ailuropoda</taxon>
    </lineage>
</organism>
<dbReference type="Ensembl" id="ENSAMET00000013759.2">
    <property type="protein sequence ID" value="ENSAMEP00000013202.2"/>
    <property type="gene ID" value="ENSAMEG00000012549.2"/>
</dbReference>
<dbReference type="InterPro" id="IPR048465">
    <property type="entry name" value="Maestro-like_HEAT"/>
</dbReference>
<dbReference type="Pfam" id="PF23227">
    <property type="entry name" value="HEAT_MROH2B_C"/>
    <property type="match status" value="2"/>
</dbReference>
<dbReference type="Proteomes" id="UP000008912">
    <property type="component" value="Unassembled WGS sequence"/>
</dbReference>
<dbReference type="GO" id="GO:0005737">
    <property type="term" value="C:cytoplasm"/>
    <property type="evidence" value="ECO:0007669"/>
    <property type="project" value="TreeGrafter"/>
</dbReference>
<evidence type="ECO:0000256" key="1">
    <source>
        <dbReference type="ARBA" id="ARBA00022737"/>
    </source>
</evidence>
<dbReference type="InterPro" id="IPR055406">
    <property type="entry name" value="HEAT_Maestro"/>
</dbReference>
<keyword evidence="1" id="KW-0677">Repeat</keyword>
<feature type="domain" description="Maestro-like HEAT-repeats" evidence="2">
    <location>
        <begin position="158"/>
        <end position="226"/>
    </location>
</feature>
<proteinExistence type="predicted"/>
<dbReference type="InterPro" id="IPR016024">
    <property type="entry name" value="ARM-type_fold"/>
</dbReference>
<evidence type="ECO:0000313" key="5">
    <source>
        <dbReference type="Proteomes" id="UP000008912"/>
    </source>
</evidence>
<dbReference type="eggNOG" id="KOG2032">
    <property type="taxonomic scope" value="Eukaryota"/>
</dbReference>
<dbReference type="STRING" id="9646.ENSAMEP00000013202"/>
<evidence type="ECO:0000259" key="3">
    <source>
        <dbReference type="Pfam" id="PF23227"/>
    </source>
</evidence>
<feature type="domain" description="Maestro/Maestro-like HEAT-repeats" evidence="3">
    <location>
        <begin position="738"/>
        <end position="849"/>
    </location>
</feature>
<feature type="domain" description="Maestro/Maestro-like HEAT-repeats" evidence="3">
    <location>
        <begin position="595"/>
        <end position="705"/>
    </location>
</feature>
<reference evidence="4 5" key="1">
    <citation type="journal article" date="2010" name="Nature">
        <title>The sequence and de novo assembly of the giant panda genome.</title>
        <authorList>
            <person name="Li R."/>
            <person name="Fan W."/>
            <person name="Tian G."/>
            <person name="Zhu H."/>
            <person name="He L."/>
            <person name="Cai J."/>
            <person name="Huang Q."/>
            <person name="Cai Q."/>
            <person name="Li B."/>
            <person name="Bai Y."/>
            <person name="Zhang Z."/>
            <person name="Zhang Y."/>
            <person name="Wang W."/>
            <person name="Li J."/>
            <person name="Wei F."/>
            <person name="Li H."/>
            <person name="Jian M."/>
            <person name="Li J."/>
            <person name="Zhang Z."/>
            <person name="Nielsen R."/>
            <person name="Li D."/>
            <person name="Gu W."/>
            <person name="Yang Z."/>
            <person name="Xuan Z."/>
            <person name="Ryder O.A."/>
            <person name="Leung F.C."/>
            <person name="Zhou Y."/>
            <person name="Cao J."/>
            <person name="Sun X."/>
            <person name="Fu Y."/>
            <person name="Fang X."/>
            <person name="Guo X."/>
            <person name="Wang B."/>
            <person name="Hou R."/>
            <person name="Shen F."/>
            <person name="Mu B."/>
            <person name="Ni P."/>
            <person name="Lin R."/>
            <person name="Qian W."/>
            <person name="Wang G."/>
            <person name="Yu C."/>
            <person name="Nie W."/>
            <person name="Wang J."/>
            <person name="Wu Z."/>
            <person name="Liang H."/>
            <person name="Min J."/>
            <person name="Wu Q."/>
            <person name="Cheng S."/>
            <person name="Ruan J."/>
            <person name="Wang M."/>
            <person name="Shi Z."/>
            <person name="Wen M."/>
            <person name="Liu B."/>
            <person name="Ren X."/>
            <person name="Zheng H."/>
            <person name="Dong D."/>
            <person name="Cook K."/>
            <person name="Shan G."/>
            <person name="Zhang H."/>
            <person name="Kosiol C."/>
            <person name="Xie X."/>
            <person name="Lu Z."/>
            <person name="Zheng H."/>
            <person name="Li Y."/>
            <person name="Steiner C.C."/>
            <person name="Lam T.T."/>
            <person name="Lin S."/>
            <person name="Zhang Q."/>
            <person name="Li G."/>
            <person name="Tian J."/>
            <person name="Gong T."/>
            <person name="Liu H."/>
            <person name="Zhang D."/>
            <person name="Fang L."/>
            <person name="Ye C."/>
            <person name="Zhang J."/>
            <person name="Hu W."/>
            <person name="Xu A."/>
            <person name="Ren Y."/>
            <person name="Zhang G."/>
            <person name="Bruford M.W."/>
            <person name="Li Q."/>
            <person name="Ma L."/>
            <person name="Guo Y."/>
            <person name="An N."/>
            <person name="Hu Y."/>
            <person name="Zheng Y."/>
            <person name="Shi Y."/>
            <person name="Li Z."/>
            <person name="Liu Q."/>
            <person name="Chen Y."/>
            <person name="Zhao J."/>
            <person name="Qu N."/>
            <person name="Zhao S."/>
            <person name="Tian F."/>
            <person name="Wang X."/>
            <person name="Wang H."/>
            <person name="Xu L."/>
            <person name="Liu X."/>
            <person name="Vinar T."/>
            <person name="Wang Y."/>
            <person name="Lam T.W."/>
            <person name="Yiu S.M."/>
            <person name="Liu S."/>
            <person name="Zhang H."/>
            <person name="Li D."/>
            <person name="Huang Y."/>
            <person name="Wang X."/>
            <person name="Yang G."/>
            <person name="Jiang Z."/>
            <person name="Wang J."/>
            <person name="Qin N."/>
            <person name="Li L."/>
            <person name="Li J."/>
            <person name="Bolund L."/>
            <person name="Kristiansen K."/>
            <person name="Wong G.K."/>
            <person name="Olson M."/>
            <person name="Zhang X."/>
            <person name="Li S."/>
            <person name="Yang H."/>
            <person name="Wang J."/>
            <person name="Wang J."/>
        </authorList>
    </citation>
    <scope>NUCLEOTIDE SEQUENCE [LARGE SCALE GENOMIC DNA]</scope>
</reference>
<dbReference type="PANTHER" id="PTHR23120">
    <property type="entry name" value="MAESTRO-RELATED HEAT DOMAIN-CONTAINING"/>
    <property type="match status" value="1"/>
</dbReference>
<name>G1M1J1_AILME</name>
<keyword evidence="5" id="KW-1185">Reference proteome</keyword>
<dbReference type="HOGENOM" id="CLU_003474_2_1_1"/>
<sequence>SERDACEFILEFLEQGQESQSDKLKFLRAVDTLCSAVHAQANGNMNDYFPKTILAKKIEILILEESTEVLVSNVWQQAMLCIVALRNMGHVGECPREPSWHGGCRSSYTPRLLTCQTMQALDDMLQALVMEDMDPNMPILQKFLEIILPWLTLSEKVHEQTRALGTTARMLRFICNFPELSHMMEFSLSGKLIGILGLFCMNANNEISTGASEALHYLFKILVLHRSKKLVLFFLQFFRKYLTPEERADVIMVSMEAMTNASRHDVCAASKMLKMILKYSMPEIGKVPEIIQYICHNMNSITETTAQGTIKKILYLLAQTYTNEVILTLFEMEDQSQRGVHKPWEILASFPKGYEVIMEFLLQKMTPHQKPKGQEPSHGIEISPLIATRAIHELLLEPSRRMEVQTFFSSLFMALLFRISFLVLEGDTESQDQQRVTEWVDPVSSSMEALKTLMQSTGYGDYVSYVQKLGGWELLTNPERHYEGVTLLARTMVIKNCWHNRPIFSLIIRMLQEQDYTNHLPAFVFMTELLRCSGVAAVVDEGTIRILADWFQYEEPATVKLLLQVVGIFAKHGNMVRGGAGGRGTEGRPGQLPLTLHMLQPYVLNCCYSLDSDIVMETFTVLKCLTEHLSWQHSSSFFVQLTFTLGPFFEKESEHLRLAAFETYRALLAKVKRSMLVFPLRHQVLNLIVLLVAHLEDVNVSVAQVRGQALEPGLPLLVVTGVPLCPWHHGLPPRLHPICRPALCHTAAILGWSRLKVIFAEKDVWTILRALLEQEAEKAPWFLKQCMPLLKSPQAPIRQTAVRFAGQIIQTLGAEEASDIEEVYTALRSLQEDPDPTVSCLATQTFYILEAKEKLPVGTPTSCFCGRKPRKVS</sequence>
<reference evidence="4" key="3">
    <citation type="submission" date="2025-09" db="UniProtKB">
        <authorList>
            <consortium name="Ensembl"/>
        </authorList>
    </citation>
    <scope>IDENTIFICATION</scope>
</reference>
<dbReference type="GeneTree" id="ENSGT00940000163702"/>
<dbReference type="PANTHER" id="PTHR23120:SF42">
    <property type="entry name" value="MAESTRO HEAT-LIKE REPEAT FAMILY MEMBER 3"/>
    <property type="match status" value="1"/>
</dbReference>
<protein>
    <recommendedName>
        <fullName evidence="6">Maestro heat like repeat family member 7</fullName>
    </recommendedName>
</protein>
<dbReference type="Pfam" id="PF21047">
    <property type="entry name" value="HEAT_Maestro"/>
    <property type="match status" value="2"/>
</dbReference>
<evidence type="ECO:0008006" key="6">
    <source>
        <dbReference type="Google" id="ProtNLM"/>
    </source>
</evidence>
<reference evidence="4" key="2">
    <citation type="submission" date="2025-08" db="UniProtKB">
        <authorList>
            <consortium name="Ensembl"/>
        </authorList>
    </citation>
    <scope>IDENTIFICATION</scope>
</reference>
<dbReference type="SUPFAM" id="SSF48371">
    <property type="entry name" value="ARM repeat"/>
    <property type="match status" value="1"/>
</dbReference>
<accession>G1M1J1</accession>
<feature type="domain" description="Maestro-like HEAT-repeats" evidence="2">
    <location>
        <begin position="235"/>
        <end position="357"/>
    </location>
</feature>
<dbReference type="AlphaFoldDB" id="G1M1J1"/>
<dbReference type="Gene3D" id="1.25.10.10">
    <property type="entry name" value="Leucine-rich Repeat Variant"/>
    <property type="match status" value="1"/>
</dbReference>
<evidence type="ECO:0000313" key="4">
    <source>
        <dbReference type="Ensembl" id="ENSAMEP00000013202.2"/>
    </source>
</evidence>
<dbReference type="InterPro" id="IPR045206">
    <property type="entry name" value="Maestro_heat-like_prot"/>
</dbReference>
<dbReference type="InParanoid" id="G1M1J1"/>
<evidence type="ECO:0000259" key="2">
    <source>
        <dbReference type="Pfam" id="PF21047"/>
    </source>
</evidence>